<reference evidence="16" key="2">
    <citation type="submission" date="2025-08" db="UniProtKB">
        <authorList>
            <consortium name="Ensembl"/>
        </authorList>
    </citation>
    <scope>IDENTIFICATION</scope>
</reference>
<keyword evidence="17" id="KW-1185">Reference proteome</keyword>
<dbReference type="GO" id="GO:0004322">
    <property type="term" value="F:ferroxidase activity"/>
    <property type="evidence" value="ECO:0007669"/>
    <property type="project" value="UniProtKB-EC"/>
</dbReference>
<reference evidence="16 17" key="1">
    <citation type="journal article" date="2011" name="Nature">
        <title>A high-resolution map of human evolutionary constraint using 29 mammals.</title>
        <authorList>
            <person name="Lindblad-Toh K."/>
            <person name="Garber M."/>
            <person name="Zuk O."/>
            <person name="Lin M.F."/>
            <person name="Parker B.J."/>
            <person name="Washietl S."/>
            <person name="Kheradpour P."/>
            <person name="Ernst J."/>
            <person name="Jordan G."/>
            <person name="Mauceli E."/>
            <person name="Ward L.D."/>
            <person name="Lowe C.B."/>
            <person name="Holloway A.K."/>
            <person name="Clamp M."/>
            <person name="Gnerre S."/>
            <person name="Alfoldi J."/>
            <person name="Beal K."/>
            <person name="Chang J."/>
            <person name="Clawson H."/>
            <person name="Cuff J."/>
            <person name="Di Palma F."/>
            <person name="Fitzgerald S."/>
            <person name="Flicek P."/>
            <person name="Guttman M."/>
            <person name="Hubisz M.J."/>
            <person name="Jaffe D.B."/>
            <person name="Jungreis I."/>
            <person name="Kent W.J."/>
            <person name="Kostka D."/>
            <person name="Lara M."/>
            <person name="Martins A.L."/>
            <person name="Massingham T."/>
            <person name="Moltke I."/>
            <person name="Raney B.J."/>
            <person name="Rasmussen M.D."/>
            <person name="Robinson J."/>
            <person name="Stark A."/>
            <person name="Vilella A.J."/>
            <person name="Wen J."/>
            <person name="Xie X."/>
            <person name="Zody M.C."/>
            <person name="Baldwin J."/>
            <person name="Bloom T."/>
            <person name="Chin C.W."/>
            <person name="Heiman D."/>
            <person name="Nicol R."/>
            <person name="Nusbaum C."/>
            <person name="Young S."/>
            <person name="Wilkinson J."/>
            <person name="Worley K.C."/>
            <person name="Kovar C.L."/>
            <person name="Muzny D.M."/>
            <person name="Gibbs R.A."/>
            <person name="Cree A."/>
            <person name="Dihn H.H."/>
            <person name="Fowler G."/>
            <person name="Jhangiani S."/>
            <person name="Joshi V."/>
            <person name="Lee S."/>
            <person name="Lewis L.R."/>
            <person name="Nazareth L.V."/>
            <person name="Okwuonu G."/>
            <person name="Santibanez J."/>
            <person name="Warren W.C."/>
            <person name="Mardis E.R."/>
            <person name="Weinstock G.M."/>
            <person name="Wilson R.K."/>
            <person name="Delehaunty K."/>
            <person name="Dooling D."/>
            <person name="Fronik C."/>
            <person name="Fulton L."/>
            <person name="Fulton B."/>
            <person name="Graves T."/>
            <person name="Minx P."/>
            <person name="Sodergren E."/>
            <person name="Birney E."/>
            <person name="Margulies E.H."/>
            <person name="Herrero J."/>
            <person name="Green E.D."/>
            <person name="Haussler D."/>
            <person name="Siepel A."/>
            <person name="Goldman N."/>
            <person name="Pollard K.S."/>
            <person name="Pedersen J.S."/>
            <person name="Lander E.S."/>
            <person name="Kellis M."/>
        </authorList>
    </citation>
    <scope>NUCLEOTIDE SEQUENCE [LARGE SCALE GENOMIC DNA]</scope>
</reference>
<evidence type="ECO:0000256" key="1">
    <source>
        <dbReference type="ARBA" id="ARBA00004371"/>
    </source>
</evidence>
<evidence type="ECO:0000256" key="8">
    <source>
        <dbReference type="ARBA" id="ARBA00023228"/>
    </source>
</evidence>
<reference evidence="16" key="3">
    <citation type="submission" date="2025-09" db="UniProtKB">
        <authorList>
            <consortium name="Ensembl"/>
        </authorList>
    </citation>
    <scope>IDENTIFICATION</scope>
</reference>
<dbReference type="PANTHER" id="PTHR11431:SF37">
    <property type="entry name" value="FERRITIN HEAVY CHAIN"/>
    <property type="match status" value="1"/>
</dbReference>
<evidence type="ECO:0000256" key="9">
    <source>
        <dbReference type="ARBA" id="ARBA00044959"/>
    </source>
</evidence>
<dbReference type="STRING" id="59463.ENSMLUP00000018196"/>
<comment type="subcellular location">
    <subcellularLocation>
        <location evidence="2">Cytoplasmic vesicle</location>
        <location evidence="2">Autophagosome</location>
    </subcellularLocation>
    <subcellularLocation>
        <location evidence="1">Lysosome</location>
    </subcellularLocation>
</comment>
<dbReference type="HOGENOM" id="CLU_065681_4_0_1"/>
<comment type="catalytic activity">
    <reaction evidence="11">
        <text>4 Fe(2+) + O2 + 4 H(+) = 4 Fe(3+) + 2 H2O</text>
        <dbReference type="Rhea" id="RHEA:11148"/>
        <dbReference type="ChEBI" id="CHEBI:15377"/>
        <dbReference type="ChEBI" id="CHEBI:15378"/>
        <dbReference type="ChEBI" id="CHEBI:15379"/>
        <dbReference type="ChEBI" id="CHEBI:29033"/>
        <dbReference type="ChEBI" id="CHEBI:29034"/>
        <dbReference type="EC" id="1.16.3.1"/>
    </reaction>
</comment>
<evidence type="ECO:0000256" key="14">
    <source>
        <dbReference type="SAM" id="MobiDB-lite"/>
    </source>
</evidence>
<dbReference type="Pfam" id="PF00210">
    <property type="entry name" value="Ferritin"/>
    <property type="match status" value="1"/>
</dbReference>
<evidence type="ECO:0000256" key="10">
    <source>
        <dbReference type="ARBA" id="ARBA00045964"/>
    </source>
</evidence>
<organism evidence="16 17">
    <name type="scientific">Myotis lucifugus</name>
    <name type="common">Little brown bat</name>
    <dbReference type="NCBI Taxonomy" id="59463"/>
    <lineage>
        <taxon>Eukaryota</taxon>
        <taxon>Metazoa</taxon>
        <taxon>Chordata</taxon>
        <taxon>Craniata</taxon>
        <taxon>Vertebrata</taxon>
        <taxon>Euteleostomi</taxon>
        <taxon>Mammalia</taxon>
        <taxon>Eutheria</taxon>
        <taxon>Laurasiatheria</taxon>
        <taxon>Chiroptera</taxon>
        <taxon>Yangochiroptera</taxon>
        <taxon>Vespertilionidae</taxon>
        <taxon>Myotis</taxon>
    </lineage>
</organism>
<evidence type="ECO:0000256" key="6">
    <source>
        <dbReference type="ARBA" id="ARBA00023002"/>
    </source>
</evidence>
<name>G1Q3B3_MYOLU</name>
<evidence type="ECO:0000256" key="4">
    <source>
        <dbReference type="ARBA" id="ARBA00022434"/>
    </source>
</evidence>
<dbReference type="GeneTree" id="ENSGT00950000182841"/>
<dbReference type="GO" id="GO:0008199">
    <property type="term" value="F:ferric iron binding"/>
    <property type="evidence" value="ECO:0007669"/>
    <property type="project" value="InterPro"/>
</dbReference>
<dbReference type="InterPro" id="IPR009040">
    <property type="entry name" value="Ferritin-like_diiron"/>
</dbReference>
<dbReference type="GO" id="GO:0005776">
    <property type="term" value="C:autophagosome"/>
    <property type="evidence" value="ECO:0007669"/>
    <property type="project" value="UniProtKB-SubCell"/>
</dbReference>
<keyword evidence="6" id="KW-0560">Oxidoreductase</keyword>
<evidence type="ECO:0000256" key="2">
    <source>
        <dbReference type="ARBA" id="ARBA00004419"/>
    </source>
</evidence>
<dbReference type="FunFam" id="1.20.1260.10:FF:000016">
    <property type="entry name" value="Ferritin heavy chain"/>
    <property type="match status" value="1"/>
</dbReference>
<dbReference type="CDD" id="cd01056">
    <property type="entry name" value="Euk_Ferritin"/>
    <property type="match status" value="1"/>
</dbReference>
<keyword evidence="4 13" id="KW-0409">Iron storage</keyword>
<evidence type="ECO:0000256" key="5">
    <source>
        <dbReference type="ARBA" id="ARBA00022723"/>
    </source>
</evidence>
<feature type="binding site" evidence="12">
    <location>
        <position position="103"/>
    </location>
    <ligand>
        <name>Fe cation</name>
        <dbReference type="ChEBI" id="CHEBI:24875"/>
        <label>1</label>
    </ligand>
</feature>
<dbReference type="Gene3D" id="1.20.1260.10">
    <property type="match status" value="1"/>
</dbReference>
<dbReference type="EMBL" id="AAPE02051817">
    <property type="status" value="NOT_ANNOTATED_CDS"/>
    <property type="molecule type" value="Genomic_DNA"/>
</dbReference>
<sequence length="219" mass="24567">PIPASCPDLASCQPPHRALRQSQGPRHHSNAAQPPLLSTHHNDDRAHHAGGSELPPGLRGLINVELYVSSVCLSMSYYFGRDDVALKNLAKYFLRQPHEEREHAEKLTKLQTQRGGRIFLQDIKKPDHDNWENGLNAMECALDLGKGVNQSLLDWHKVATDKNDPHLCDFTETHYLNEQVKPIKELGDDVINLCWLGAPEIGTVEYLFDKHTQGDSAES</sequence>
<evidence type="ECO:0000313" key="17">
    <source>
        <dbReference type="Proteomes" id="UP000001074"/>
    </source>
</evidence>
<comment type="function">
    <text evidence="10">Stores iron in a soluble, non-toxic, readily available form. Important for iron homeostasis. Has ferroxidase activity. Iron is taken up in the ferrous form and deposited as ferric hydroxides after oxidation. Also plays a role in delivery of iron to cells. Mediates iron uptake in capsule cells of the developing kidney. Delivery to lysosomes is mediated by the cargo receptor NCOA4 for autophagic degradation and release of iron.</text>
</comment>
<dbReference type="InterPro" id="IPR008331">
    <property type="entry name" value="Ferritin_DPS_dom"/>
</dbReference>
<dbReference type="GO" id="GO:0006879">
    <property type="term" value="P:intracellular iron ion homeostasis"/>
    <property type="evidence" value="ECO:0007669"/>
    <property type="project" value="UniProtKB-KW"/>
</dbReference>
<feature type="domain" description="Ferritin-like diiron" evidence="15">
    <location>
        <begin position="48"/>
        <end position="197"/>
    </location>
</feature>
<keyword evidence="8" id="KW-0458">Lysosome</keyword>
<feature type="binding site" evidence="12">
    <location>
        <position position="179"/>
    </location>
    <ligand>
        <name>Fe cation</name>
        <dbReference type="ChEBI" id="CHEBI:24875"/>
        <label>1</label>
    </ligand>
</feature>
<dbReference type="GO" id="GO:0005764">
    <property type="term" value="C:lysosome"/>
    <property type="evidence" value="ECO:0007669"/>
    <property type="project" value="UniProtKB-SubCell"/>
</dbReference>
<keyword evidence="5 12" id="KW-0479">Metal-binding</keyword>
<evidence type="ECO:0000259" key="15">
    <source>
        <dbReference type="PROSITE" id="PS50905"/>
    </source>
</evidence>
<accession>G1Q3B3</accession>
<dbReference type="Ensembl" id="ENSMLUT00000022762.1">
    <property type="protein sequence ID" value="ENSMLUP00000018196.1"/>
    <property type="gene ID" value="ENSMLUG00000030744.1"/>
</dbReference>
<evidence type="ECO:0000256" key="7">
    <source>
        <dbReference type="ARBA" id="ARBA00023004"/>
    </source>
</evidence>
<evidence type="ECO:0000256" key="3">
    <source>
        <dbReference type="ARBA" id="ARBA00007513"/>
    </source>
</evidence>
<evidence type="ECO:0000313" key="16">
    <source>
        <dbReference type="Ensembl" id="ENSMLUP00000018196.1"/>
    </source>
</evidence>
<comment type="subunit">
    <text evidence="9">Oligomer of 24 subunits. There are two types of subunits: L (light) chain and H (heavy) chain. The major chain can be light or heavy, depending on the species and tissue type. The functional molecule forms a roughly spherical shell with a diameter of 12 nm and contains a central cavity into which the insoluble mineral iron core is deposited. Interacts with NCOA4; NCOA4 promotes targeting of the iron-binding ferritin complex to autolysosomes following starvation or iron depletion.</text>
</comment>
<dbReference type="InParanoid" id="G1Q3B3"/>
<dbReference type="PROSITE" id="PS50905">
    <property type="entry name" value="FERRITIN_LIKE"/>
    <property type="match status" value="1"/>
</dbReference>
<evidence type="ECO:0000256" key="12">
    <source>
        <dbReference type="PIRSR" id="PIRSR601519-1"/>
    </source>
</evidence>
<proteinExistence type="inferred from homology"/>
<dbReference type="InterPro" id="IPR009078">
    <property type="entry name" value="Ferritin-like_SF"/>
</dbReference>
<dbReference type="GO" id="GO:0008198">
    <property type="term" value="F:ferrous iron binding"/>
    <property type="evidence" value="ECO:0007669"/>
    <property type="project" value="TreeGrafter"/>
</dbReference>
<feature type="binding site" evidence="12">
    <location>
        <position position="65"/>
    </location>
    <ligand>
        <name>Fe cation</name>
        <dbReference type="ChEBI" id="CHEBI:24875"/>
        <label>1</label>
    </ligand>
</feature>
<comment type="similarity">
    <text evidence="3 13">Belongs to the ferritin family.</text>
</comment>
<evidence type="ECO:0000256" key="11">
    <source>
        <dbReference type="ARBA" id="ARBA00047990"/>
    </source>
</evidence>
<protein>
    <recommendedName>
        <fullName evidence="13">Ferritin</fullName>
    </recommendedName>
</protein>
<feature type="binding site" evidence="12">
    <location>
        <position position="100"/>
    </location>
    <ligand>
        <name>Fe cation</name>
        <dbReference type="ChEBI" id="CHEBI:24875"/>
        <label>1</label>
    </ligand>
</feature>
<dbReference type="SUPFAM" id="SSF47240">
    <property type="entry name" value="Ferritin-like"/>
    <property type="match status" value="1"/>
</dbReference>
<dbReference type="PANTHER" id="PTHR11431">
    <property type="entry name" value="FERRITIN"/>
    <property type="match status" value="1"/>
</dbReference>
<dbReference type="Proteomes" id="UP000001074">
    <property type="component" value="Unassembled WGS sequence"/>
</dbReference>
<dbReference type="InterPro" id="IPR001519">
    <property type="entry name" value="Ferritin"/>
</dbReference>
<dbReference type="eggNOG" id="KOG2332">
    <property type="taxonomic scope" value="Eukaryota"/>
</dbReference>
<dbReference type="OMA" id="PHEEREH"/>
<dbReference type="InterPro" id="IPR012347">
    <property type="entry name" value="Ferritin-like"/>
</dbReference>
<comment type="function">
    <text evidence="13">Stores iron in a soluble, non-toxic, readily available form. Important for iron homeostasis. Iron is taken up in the ferrous form and deposited as ferric hydroxides after oxidation.</text>
</comment>
<dbReference type="AlphaFoldDB" id="G1Q3B3"/>
<dbReference type="GO" id="GO:0006826">
    <property type="term" value="P:iron ion transport"/>
    <property type="evidence" value="ECO:0007669"/>
    <property type="project" value="InterPro"/>
</dbReference>
<keyword evidence="7 12" id="KW-0408">Iron</keyword>
<feature type="region of interest" description="Disordered" evidence="14">
    <location>
        <begin position="1"/>
        <end position="54"/>
    </location>
</feature>
<evidence type="ECO:0000256" key="13">
    <source>
        <dbReference type="RuleBase" id="RU361145"/>
    </source>
</evidence>